<dbReference type="PANTHER" id="PTHR13812">
    <property type="entry name" value="KETIMINE REDUCTASE MU-CRYSTALLIN"/>
    <property type="match status" value="1"/>
</dbReference>
<organism evidence="3 4">
    <name type="scientific">Rhizobium helianthi</name>
    <dbReference type="NCBI Taxonomy" id="1132695"/>
    <lineage>
        <taxon>Bacteria</taxon>
        <taxon>Pseudomonadati</taxon>
        <taxon>Pseudomonadota</taxon>
        <taxon>Alphaproteobacteria</taxon>
        <taxon>Hyphomicrobiales</taxon>
        <taxon>Rhizobiaceae</taxon>
        <taxon>Rhizobium/Agrobacterium group</taxon>
        <taxon>Rhizobium</taxon>
    </lineage>
</organism>
<gene>
    <name evidence="3" type="ORF">ACFSE1_17590</name>
</gene>
<dbReference type="Proteomes" id="UP001597322">
    <property type="component" value="Unassembled WGS sequence"/>
</dbReference>
<comment type="similarity">
    <text evidence="1">Belongs to the ornithine cyclodeaminase/mu-crystallin family.</text>
</comment>
<accession>A0ABW4M761</accession>
<dbReference type="InterPro" id="IPR036291">
    <property type="entry name" value="NAD(P)-bd_dom_sf"/>
</dbReference>
<evidence type="ECO:0000313" key="4">
    <source>
        <dbReference type="Proteomes" id="UP001597322"/>
    </source>
</evidence>
<reference evidence="4" key="1">
    <citation type="journal article" date="2019" name="Int. J. Syst. Evol. Microbiol.">
        <title>The Global Catalogue of Microorganisms (GCM) 10K type strain sequencing project: providing services to taxonomists for standard genome sequencing and annotation.</title>
        <authorList>
            <consortium name="The Broad Institute Genomics Platform"/>
            <consortium name="The Broad Institute Genome Sequencing Center for Infectious Disease"/>
            <person name="Wu L."/>
            <person name="Ma J."/>
        </authorList>
    </citation>
    <scope>NUCLEOTIDE SEQUENCE [LARGE SCALE GENOMIC DNA]</scope>
    <source>
        <strain evidence="4">CG52</strain>
    </source>
</reference>
<dbReference type="RefSeq" id="WP_377404272.1">
    <property type="nucleotide sequence ID" value="NZ_JBHUEQ010000032.1"/>
</dbReference>
<dbReference type="InterPro" id="IPR003462">
    <property type="entry name" value="ODC_Mu_crystall"/>
</dbReference>
<comment type="caution">
    <text evidence="3">The sequence shown here is derived from an EMBL/GenBank/DDBJ whole genome shotgun (WGS) entry which is preliminary data.</text>
</comment>
<dbReference type="EMBL" id="JBHUEQ010000032">
    <property type="protein sequence ID" value="MFD1747288.1"/>
    <property type="molecule type" value="Genomic_DNA"/>
</dbReference>
<keyword evidence="2" id="KW-0520">NAD</keyword>
<dbReference type="Gene3D" id="3.40.50.720">
    <property type="entry name" value="NAD(P)-binding Rossmann-like Domain"/>
    <property type="match status" value="1"/>
</dbReference>
<sequence length="315" mass="34038">MLVLDENMTRAALPFPDLIGAIGAMFASDCITPLRHHHQMEVPGEADATLLLMPCWQPGTYAGVKILNLFPDNYRRSLSTIIGQYLLSSAKTGEMLALIEGGELTARRTAATSALASRFLSREDASHMVMVGTGRLALNLIEAHATVRPLKRISVWGRDTNKAARLVEQIVALGLSAHVAEDLSAACSDADIIACATLSDQPLVRGDWLKEGVHLDLVGAFKPTMRESDDTAIRRSRVFVDTFQGATYEGGDIVIPLQTGVLQEADIQAELRQLVTGERKGRQSSDEITLFKSVGAALEDLAGAILAYETVRAQV</sequence>
<evidence type="ECO:0000256" key="1">
    <source>
        <dbReference type="ARBA" id="ARBA00008903"/>
    </source>
</evidence>
<dbReference type="Gene3D" id="3.30.1780.10">
    <property type="entry name" value="ornithine cyclodeaminase, domain 1"/>
    <property type="match status" value="1"/>
</dbReference>
<dbReference type="SUPFAM" id="SSF51735">
    <property type="entry name" value="NAD(P)-binding Rossmann-fold domains"/>
    <property type="match status" value="1"/>
</dbReference>
<name>A0ABW4M761_9HYPH</name>
<protein>
    <submittedName>
        <fullName evidence="3">Ornithine cyclodeaminase family protein</fullName>
    </submittedName>
</protein>
<keyword evidence="4" id="KW-1185">Reference proteome</keyword>
<dbReference type="NCBIfam" id="NF004793">
    <property type="entry name" value="PRK06141.1"/>
    <property type="match status" value="1"/>
</dbReference>
<proteinExistence type="inferred from homology"/>
<evidence type="ECO:0000313" key="3">
    <source>
        <dbReference type="EMBL" id="MFD1747288.1"/>
    </source>
</evidence>
<dbReference type="InterPro" id="IPR023401">
    <property type="entry name" value="ODC_N"/>
</dbReference>
<dbReference type="Pfam" id="PF02423">
    <property type="entry name" value="OCD_Mu_crystall"/>
    <property type="match status" value="1"/>
</dbReference>
<dbReference type="PIRSF" id="PIRSF001439">
    <property type="entry name" value="CryM"/>
    <property type="match status" value="1"/>
</dbReference>
<dbReference type="PANTHER" id="PTHR13812:SF19">
    <property type="entry name" value="KETIMINE REDUCTASE MU-CRYSTALLIN"/>
    <property type="match status" value="1"/>
</dbReference>
<evidence type="ECO:0000256" key="2">
    <source>
        <dbReference type="ARBA" id="ARBA00023027"/>
    </source>
</evidence>